<dbReference type="Proteomes" id="UP001227101">
    <property type="component" value="Chromosome"/>
</dbReference>
<dbReference type="HAMAP" id="MF_02114">
    <property type="entry name" value="CofC"/>
    <property type="match status" value="1"/>
</dbReference>
<gene>
    <name evidence="6" type="primary">cofC</name>
    <name evidence="5" type="synonym">fbiD</name>
    <name evidence="6" type="ORF">QP939_02220</name>
</gene>
<dbReference type="NCBIfam" id="TIGR03552">
    <property type="entry name" value="F420_cofC"/>
    <property type="match status" value="1"/>
</dbReference>
<name>A0ABY8XPE1_9PSEU</name>
<dbReference type="InterPro" id="IPR002835">
    <property type="entry name" value="CofC"/>
</dbReference>
<accession>A0ABY8XPE1</accession>
<keyword evidence="2 5" id="KW-0548">Nucleotidyltransferase</keyword>
<feature type="binding site" evidence="5">
    <location>
        <position position="157"/>
    </location>
    <ligand>
        <name>phosphoenolpyruvate</name>
        <dbReference type="ChEBI" id="CHEBI:58702"/>
    </ligand>
</feature>
<keyword evidence="4 5" id="KW-0342">GTP-binding</keyword>
<feature type="binding site" evidence="5">
    <location>
        <position position="154"/>
    </location>
    <ligand>
        <name>phosphoenolpyruvate</name>
        <dbReference type="ChEBI" id="CHEBI:58702"/>
    </ligand>
</feature>
<dbReference type="InterPro" id="IPR029044">
    <property type="entry name" value="Nucleotide-diphossugar_trans"/>
</dbReference>
<keyword evidence="7" id="KW-1185">Reference proteome</keyword>
<dbReference type="GO" id="GO:0043814">
    <property type="term" value="F:phospholactate guanylyltransferase activity"/>
    <property type="evidence" value="ECO:0007669"/>
    <property type="project" value="UniProtKB-EC"/>
</dbReference>
<dbReference type="PANTHER" id="PTHR40392:SF1">
    <property type="entry name" value="2-PHOSPHO-L-LACTATE GUANYLYLTRANSFERASE"/>
    <property type="match status" value="1"/>
</dbReference>
<comment type="pathway">
    <text evidence="5">Cofactor biosynthesis; coenzyme F420 biosynthesis.</text>
</comment>
<evidence type="ECO:0000256" key="1">
    <source>
        <dbReference type="ARBA" id="ARBA00022679"/>
    </source>
</evidence>
<evidence type="ECO:0000256" key="4">
    <source>
        <dbReference type="ARBA" id="ARBA00023134"/>
    </source>
</evidence>
<keyword evidence="6" id="KW-0132">Cell division</keyword>
<evidence type="ECO:0000313" key="7">
    <source>
        <dbReference type="Proteomes" id="UP001227101"/>
    </source>
</evidence>
<proteinExistence type="inferred from homology"/>
<dbReference type="GO" id="GO:0051301">
    <property type="term" value="P:cell division"/>
    <property type="evidence" value="ECO:0007669"/>
    <property type="project" value="UniProtKB-KW"/>
</dbReference>
<evidence type="ECO:0000256" key="3">
    <source>
        <dbReference type="ARBA" id="ARBA00022741"/>
    </source>
</evidence>
<dbReference type="Pfam" id="PF01983">
    <property type="entry name" value="CofC"/>
    <property type="match status" value="1"/>
</dbReference>
<dbReference type="EC" id="2.7.7.105" evidence="5"/>
<comment type="function">
    <text evidence="5">Guanylyltransferase that catalyzes the activation of phosphoenolpyruvate (PEP) as enolpyruvoyl-2-diphospho-5'-guanosine, via the condensation of PEP with GTP. It is involved in the biosynthesis of coenzyme F420, a hydride carrier cofactor.</text>
</comment>
<dbReference type="SUPFAM" id="SSF53448">
    <property type="entry name" value="Nucleotide-diphospho-sugar transferases"/>
    <property type="match status" value="1"/>
</dbReference>
<keyword evidence="3 5" id="KW-0547">Nucleotide-binding</keyword>
<feature type="binding site" evidence="5">
    <location>
        <position position="138"/>
    </location>
    <ligand>
        <name>phosphoenolpyruvate</name>
        <dbReference type="ChEBI" id="CHEBI:58702"/>
    </ligand>
</feature>
<reference evidence="6 7" key="1">
    <citation type="submission" date="2023-06" db="EMBL/GenBank/DDBJ databases">
        <authorList>
            <person name="Oyuntsetseg B."/>
            <person name="Kim S.B."/>
        </authorList>
    </citation>
    <scope>NUCLEOTIDE SEQUENCE [LARGE SCALE GENOMIC DNA]</scope>
    <source>
        <strain evidence="6 7">2-2</strain>
    </source>
</reference>
<keyword evidence="6" id="KW-0131">Cell cycle</keyword>
<dbReference type="EMBL" id="CP127173">
    <property type="protein sequence ID" value="WIV57530.1"/>
    <property type="molecule type" value="Genomic_DNA"/>
</dbReference>
<protein>
    <recommendedName>
        <fullName evidence="5">Phosphoenolpyruvate guanylyltransferase</fullName>
        <shortName evidence="5">PEP guanylyltransferase</shortName>
        <ecNumber evidence="5">2.7.7.105</ecNumber>
    </recommendedName>
</protein>
<dbReference type="PANTHER" id="PTHR40392">
    <property type="entry name" value="2-PHOSPHO-L-LACTATE GUANYLYLTRANSFERASE"/>
    <property type="match status" value="1"/>
</dbReference>
<comment type="catalytic activity">
    <reaction evidence="5">
        <text>phosphoenolpyruvate + GTP + H(+) = enolpyruvoyl-2-diphospho-5'-guanosine + diphosphate</text>
        <dbReference type="Rhea" id="RHEA:30519"/>
        <dbReference type="ChEBI" id="CHEBI:15378"/>
        <dbReference type="ChEBI" id="CHEBI:33019"/>
        <dbReference type="ChEBI" id="CHEBI:37565"/>
        <dbReference type="ChEBI" id="CHEBI:58702"/>
        <dbReference type="ChEBI" id="CHEBI:143701"/>
        <dbReference type="EC" id="2.7.7.105"/>
    </reaction>
</comment>
<evidence type="ECO:0000313" key="6">
    <source>
        <dbReference type="EMBL" id="WIV57530.1"/>
    </source>
</evidence>
<evidence type="ECO:0000256" key="2">
    <source>
        <dbReference type="ARBA" id="ARBA00022695"/>
    </source>
</evidence>
<organism evidence="6 7">
    <name type="scientific">Amycolatopsis nalaikhensis</name>
    <dbReference type="NCBI Taxonomy" id="715472"/>
    <lineage>
        <taxon>Bacteria</taxon>
        <taxon>Bacillati</taxon>
        <taxon>Actinomycetota</taxon>
        <taxon>Actinomycetes</taxon>
        <taxon>Pseudonocardiales</taxon>
        <taxon>Pseudonocardiaceae</taxon>
        <taxon>Amycolatopsis</taxon>
    </lineage>
</organism>
<comment type="similarity">
    <text evidence="5">Belongs to the CofC family.</text>
</comment>
<dbReference type="RefSeq" id="WP_285454815.1">
    <property type="nucleotide sequence ID" value="NZ_CP127173.1"/>
</dbReference>
<evidence type="ECO:0000256" key="5">
    <source>
        <dbReference type="HAMAP-Rule" id="MF_02114"/>
    </source>
</evidence>
<keyword evidence="1 5" id="KW-0808">Transferase</keyword>
<dbReference type="Gene3D" id="3.90.550.10">
    <property type="entry name" value="Spore Coat Polysaccharide Biosynthesis Protein SpsA, Chain A"/>
    <property type="match status" value="1"/>
</dbReference>
<sequence>MDVDLVVPMKHPRDGKSRLRGAVEADHHPGLVLALAADTLAAVTSAARVRRVLLVAADPAAVADLADLGVEIVAEPPDRTLNAAFRHGEALLRAADPAGVVGALQADLPALRAGDLADAITEAAGARAFVADRQGTGTTLLLSAPGRPLAPRFGVGSARAHAASGAKPLEGVLPTLRSDVDTPEDLAHVRALGVGKHTSELFIRPSPRSAQFRLA</sequence>